<evidence type="ECO:0000313" key="2">
    <source>
        <dbReference type="Proteomes" id="UP000250235"/>
    </source>
</evidence>
<proteinExistence type="predicted"/>
<dbReference type="AlphaFoldDB" id="A0A2Z7A891"/>
<organism evidence="1 2">
    <name type="scientific">Dorcoceras hygrometricum</name>
    <dbReference type="NCBI Taxonomy" id="472368"/>
    <lineage>
        <taxon>Eukaryota</taxon>
        <taxon>Viridiplantae</taxon>
        <taxon>Streptophyta</taxon>
        <taxon>Embryophyta</taxon>
        <taxon>Tracheophyta</taxon>
        <taxon>Spermatophyta</taxon>
        <taxon>Magnoliopsida</taxon>
        <taxon>eudicotyledons</taxon>
        <taxon>Gunneridae</taxon>
        <taxon>Pentapetalae</taxon>
        <taxon>asterids</taxon>
        <taxon>lamiids</taxon>
        <taxon>Lamiales</taxon>
        <taxon>Gesneriaceae</taxon>
        <taxon>Didymocarpoideae</taxon>
        <taxon>Trichosporeae</taxon>
        <taxon>Loxocarpinae</taxon>
        <taxon>Dorcoceras</taxon>
    </lineage>
</organism>
<protein>
    <submittedName>
        <fullName evidence="1">Uncharacterized protein</fullName>
    </submittedName>
</protein>
<evidence type="ECO:0000313" key="1">
    <source>
        <dbReference type="EMBL" id="KZV17921.1"/>
    </source>
</evidence>
<dbReference type="EMBL" id="KV017721">
    <property type="protein sequence ID" value="KZV17921.1"/>
    <property type="molecule type" value="Genomic_DNA"/>
</dbReference>
<reference evidence="1 2" key="1">
    <citation type="journal article" date="2015" name="Proc. Natl. Acad. Sci. U.S.A.">
        <title>The resurrection genome of Boea hygrometrica: A blueprint for survival of dehydration.</title>
        <authorList>
            <person name="Xiao L."/>
            <person name="Yang G."/>
            <person name="Zhang L."/>
            <person name="Yang X."/>
            <person name="Zhao S."/>
            <person name="Ji Z."/>
            <person name="Zhou Q."/>
            <person name="Hu M."/>
            <person name="Wang Y."/>
            <person name="Chen M."/>
            <person name="Xu Y."/>
            <person name="Jin H."/>
            <person name="Xiao X."/>
            <person name="Hu G."/>
            <person name="Bao F."/>
            <person name="Hu Y."/>
            <person name="Wan P."/>
            <person name="Li L."/>
            <person name="Deng X."/>
            <person name="Kuang T."/>
            <person name="Xiang C."/>
            <person name="Zhu J.K."/>
            <person name="Oliver M.J."/>
            <person name="He Y."/>
        </authorList>
    </citation>
    <scope>NUCLEOTIDE SEQUENCE [LARGE SCALE GENOMIC DNA]</scope>
    <source>
        <strain evidence="2">cv. XS01</strain>
    </source>
</reference>
<keyword evidence="2" id="KW-1185">Reference proteome</keyword>
<dbReference type="Proteomes" id="UP000250235">
    <property type="component" value="Unassembled WGS sequence"/>
</dbReference>
<sequence>MYRPDPTTSCYENSLDSTSPRLSLTCFMPIFWSQLPPIAMLTSSLLITACSNRYADVTVAHLASSTATSTTVLRVHFETGFSSDLFGVSSTHSSNLHMIIFLFSHLYV</sequence>
<name>A0A2Z7A891_9LAMI</name>
<accession>A0A2Z7A891</accession>
<gene>
    <name evidence="1" type="ORF">F511_42942</name>
</gene>